<keyword evidence="2" id="KW-1185">Reference proteome</keyword>
<protein>
    <submittedName>
        <fullName evidence="1">Uncharacterized protein</fullName>
    </submittedName>
</protein>
<dbReference type="EMBL" id="QTSX02002954">
    <property type="protein sequence ID" value="KAJ9072881.1"/>
    <property type="molecule type" value="Genomic_DNA"/>
</dbReference>
<dbReference type="Proteomes" id="UP001165960">
    <property type="component" value="Unassembled WGS sequence"/>
</dbReference>
<organism evidence="1 2">
    <name type="scientific">Entomophthora muscae</name>
    <dbReference type="NCBI Taxonomy" id="34485"/>
    <lineage>
        <taxon>Eukaryota</taxon>
        <taxon>Fungi</taxon>
        <taxon>Fungi incertae sedis</taxon>
        <taxon>Zoopagomycota</taxon>
        <taxon>Entomophthoromycotina</taxon>
        <taxon>Entomophthoromycetes</taxon>
        <taxon>Entomophthorales</taxon>
        <taxon>Entomophthoraceae</taxon>
        <taxon>Entomophthora</taxon>
    </lineage>
</organism>
<reference evidence="1" key="1">
    <citation type="submission" date="2022-04" db="EMBL/GenBank/DDBJ databases">
        <title>Genome of the entomopathogenic fungus Entomophthora muscae.</title>
        <authorList>
            <person name="Elya C."/>
            <person name="Lovett B.R."/>
            <person name="Lee E."/>
            <person name="Macias A.M."/>
            <person name="Hajek A.E."/>
            <person name="De Bivort B.L."/>
            <person name="Kasson M.T."/>
            <person name="De Fine Licht H.H."/>
            <person name="Stajich J.E."/>
        </authorList>
    </citation>
    <scope>NUCLEOTIDE SEQUENCE</scope>
    <source>
        <strain evidence="1">Berkeley</strain>
    </source>
</reference>
<evidence type="ECO:0000313" key="2">
    <source>
        <dbReference type="Proteomes" id="UP001165960"/>
    </source>
</evidence>
<proteinExistence type="predicted"/>
<evidence type="ECO:0000313" key="1">
    <source>
        <dbReference type="EMBL" id="KAJ9072881.1"/>
    </source>
</evidence>
<gene>
    <name evidence="1" type="ORF">DSO57_1022585</name>
</gene>
<comment type="caution">
    <text evidence="1">The sequence shown here is derived from an EMBL/GenBank/DDBJ whole genome shotgun (WGS) entry which is preliminary data.</text>
</comment>
<accession>A0ACC2TEN7</accession>
<sequence>MFRTIHSPLGSTYKPKKRPTQTGPNHPATQRPSSLHASQEGVQHPQTDCGTAVQASLDPSLALPPLRLLMLPELCLDWVPAGHHAAIR</sequence>
<name>A0ACC2TEN7_9FUNG</name>